<evidence type="ECO:0000313" key="2">
    <source>
        <dbReference type="EMBL" id="SHE81234.1"/>
    </source>
</evidence>
<dbReference type="STRING" id="1533.SAMN05443638_11267"/>
<dbReference type="RefSeq" id="WP_072895802.1">
    <property type="nucleotide sequence ID" value="NZ_FQVM01000012.1"/>
</dbReference>
<keyword evidence="3" id="KW-1185">Reference proteome</keyword>
<sequence length="196" mass="23024">MHIDKAIKKQKSSYKRVMFIMLFIFIFLPLVALILGKTSIFYLLYLSFIEILVLLTIIAVSNNEKLKFKCLNNKLKIEIGILKTPNILLCDKVVIVHTENSKEDMEIVIIVEMKKRNDQVRCINKNFLKKYPSVAEKYREVKRLRPEKSYYFTIIKKGGFYKYKLLDIIYRNCVGAIYTDSSIKNIKIARGQLKIN</sequence>
<feature type="transmembrane region" description="Helical" evidence="1">
    <location>
        <begin position="17"/>
        <end position="36"/>
    </location>
</feature>
<protein>
    <submittedName>
        <fullName evidence="2">Uncharacterized protein</fullName>
    </submittedName>
</protein>
<evidence type="ECO:0000256" key="1">
    <source>
        <dbReference type="SAM" id="Phobius"/>
    </source>
</evidence>
<accession>A0A1M4WJ51</accession>
<reference evidence="2 3" key="1">
    <citation type="submission" date="2016-11" db="EMBL/GenBank/DDBJ databases">
        <authorList>
            <person name="Jaros S."/>
            <person name="Januszkiewicz K."/>
            <person name="Wedrychowicz H."/>
        </authorList>
    </citation>
    <scope>NUCLEOTIDE SEQUENCE [LARGE SCALE GENOMIC DNA]</scope>
    <source>
        <strain evidence="2 3">DSM 2631</strain>
    </source>
</reference>
<dbReference type="EMBL" id="FQVM01000012">
    <property type="protein sequence ID" value="SHE81234.1"/>
    <property type="molecule type" value="Genomic_DNA"/>
</dbReference>
<keyword evidence="1" id="KW-0472">Membrane</keyword>
<dbReference type="OrthoDB" id="1937989at2"/>
<gene>
    <name evidence="2" type="ORF">SAMN05443638_11267</name>
</gene>
<name>A0A1M4WJ51_9CLOT</name>
<keyword evidence="1" id="KW-0812">Transmembrane</keyword>
<proteinExistence type="predicted"/>
<keyword evidence="1" id="KW-1133">Transmembrane helix</keyword>
<organism evidence="2 3">
    <name type="scientific">Clostridium fallax</name>
    <dbReference type="NCBI Taxonomy" id="1533"/>
    <lineage>
        <taxon>Bacteria</taxon>
        <taxon>Bacillati</taxon>
        <taxon>Bacillota</taxon>
        <taxon>Clostridia</taxon>
        <taxon>Eubacteriales</taxon>
        <taxon>Clostridiaceae</taxon>
        <taxon>Clostridium</taxon>
    </lineage>
</organism>
<feature type="transmembrane region" description="Helical" evidence="1">
    <location>
        <begin position="42"/>
        <end position="60"/>
    </location>
</feature>
<dbReference type="AlphaFoldDB" id="A0A1M4WJ51"/>
<evidence type="ECO:0000313" key="3">
    <source>
        <dbReference type="Proteomes" id="UP000184035"/>
    </source>
</evidence>
<dbReference type="Proteomes" id="UP000184035">
    <property type="component" value="Unassembled WGS sequence"/>
</dbReference>